<dbReference type="PROSITE" id="PS50082">
    <property type="entry name" value="WD_REPEATS_2"/>
    <property type="match status" value="5"/>
</dbReference>
<dbReference type="Gene3D" id="2.130.10.10">
    <property type="entry name" value="YVTN repeat-like/Quinoprotein amine dehydrogenase"/>
    <property type="match status" value="3"/>
</dbReference>
<organism evidence="5 6">
    <name type="scientific">Syphacia muris</name>
    <dbReference type="NCBI Taxonomy" id="451379"/>
    <lineage>
        <taxon>Eukaryota</taxon>
        <taxon>Metazoa</taxon>
        <taxon>Ecdysozoa</taxon>
        <taxon>Nematoda</taxon>
        <taxon>Chromadorea</taxon>
        <taxon>Rhabditida</taxon>
        <taxon>Spirurina</taxon>
        <taxon>Oxyuridomorpha</taxon>
        <taxon>Oxyuroidea</taxon>
        <taxon>Oxyuridae</taxon>
        <taxon>Syphacia</taxon>
    </lineage>
</organism>
<dbReference type="WBParaSite" id="SMUV_0000686701-mRNA-1">
    <property type="protein sequence ID" value="SMUV_0000686701-mRNA-1"/>
    <property type="gene ID" value="SMUV_0000686701"/>
</dbReference>
<feature type="repeat" description="WD" evidence="3">
    <location>
        <begin position="273"/>
        <end position="314"/>
    </location>
</feature>
<evidence type="ECO:0000256" key="1">
    <source>
        <dbReference type="ARBA" id="ARBA00022574"/>
    </source>
</evidence>
<feature type="repeat" description="WD" evidence="3">
    <location>
        <begin position="315"/>
        <end position="349"/>
    </location>
</feature>
<dbReference type="PANTHER" id="PTHR19848:SF8">
    <property type="entry name" value="F-BOX AND WD REPEAT DOMAIN CONTAINING 7"/>
    <property type="match status" value="1"/>
</dbReference>
<dbReference type="SMART" id="SM00320">
    <property type="entry name" value="WD40"/>
    <property type="match status" value="7"/>
</dbReference>
<name>A0A0N5AQB1_9BILA</name>
<dbReference type="InterPro" id="IPR020472">
    <property type="entry name" value="WD40_PAC1"/>
</dbReference>
<evidence type="ECO:0000313" key="5">
    <source>
        <dbReference type="Proteomes" id="UP000046393"/>
    </source>
</evidence>
<reference evidence="6" key="1">
    <citation type="submission" date="2017-02" db="UniProtKB">
        <authorList>
            <consortium name="WormBaseParasite"/>
        </authorList>
    </citation>
    <scope>IDENTIFICATION</scope>
</reference>
<evidence type="ECO:0000256" key="2">
    <source>
        <dbReference type="ARBA" id="ARBA00022737"/>
    </source>
</evidence>
<dbReference type="STRING" id="451379.A0A0N5AQB1"/>
<feature type="repeat" description="WD" evidence="3">
    <location>
        <begin position="186"/>
        <end position="223"/>
    </location>
</feature>
<keyword evidence="1 3" id="KW-0853">WD repeat</keyword>
<dbReference type="PRINTS" id="PR00320">
    <property type="entry name" value="GPROTEINBRPT"/>
</dbReference>
<dbReference type="AlphaFoldDB" id="A0A0N5AQB1"/>
<sequence>MASSRSEKSRLRSCTDSEMASNAATVQATVHDGEQIPLPYKSRLYSLFGDIEKEFDALYIENCALRTRLSQLGDRLGESQQVTSDLFATNNENVISRKDTGRKAIQVSQKLKTAFRVPPGKFVQSLKAGVGDSSRRVKYVQCFAGHRDGVWHIATSRGSQPILASASADQVCRLWSLDTGLCIGQYVGHTGSVNGVSFNPSRVDTSDLMLATASGDYTVHVWKYFSSGESSHPVVSTSEDVETNDFKSSADEQNELDITSTSTSTIRQPICRLTGHTNVVIAVDWIYDGEQLLTASWDRNANVYDVEREEVVNILSGHDDELTHCSAHYSQKLVVTASRDSTFRLWDFREPLQTVAVFQGHNDSVTSVVFATGEQIVSGSDDRCVKVWDLRNMRSEIATVRLNSSVNRLSVSKRGLVAIPQDDRNVHIYDLNSVRLTRVPRASNKGHTRMVCCATWADDHQYNDLITCGFDKRVIGWKTFFGKE</sequence>
<dbReference type="InterPro" id="IPR019775">
    <property type="entry name" value="WD40_repeat_CS"/>
</dbReference>
<dbReference type="PROSITE" id="PS00678">
    <property type="entry name" value="WD_REPEATS_1"/>
    <property type="match status" value="1"/>
</dbReference>
<dbReference type="CDD" id="cd00200">
    <property type="entry name" value="WD40"/>
    <property type="match status" value="1"/>
</dbReference>
<feature type="repeat" description="WD" evidence="3">
    <location>
        <begin position="143"/>
        <end position="185"/>
    </location>
</feature>
<keyword evidence="2" id="KW-0677">Repeat</keyword>
<dbReference type="Proteomes" id="UP000046393">
    <property type="component" value="Unplaced"/>
</dbReference>
<evidence type="ECO:0000256" key="4">
    <source>
        <dbReference type="SAM" id="MobiDB-lite"/>
    </source>
</evidence>
<proteinExistence type="predicted"/>
<accession>A0A0N5AQB1</accession>
<evidence type="ECO:0000256" key="3">
    <source>
        <dbReference type="PROSITE-ProRule" id="PRU00221"/>
    </source>
</evidence>
<dbReference type="InterPro" id="IPR036322">
    <property type="entry name" value="WD40_repeat_dom_sf"/>
</dbReference>
<feature type="region of interest" description="Disordered" evidence="4">
    <location>
        <begin position="233"/>
        <end position="259"/>
    </location>
</feature>
<dbReference type="InterPro" id="IPR001680">
    <property type="entry name" value="WD40_rpt"/>
</dbReference>
<dbReference type="InterPro" id="IPR015943">
    <property type="entry name" value="WD40/YVTN_repeat-like_dom_sf"/>
</dbReference>
<keyword evidence="5" id="KW-1185">Reference proteome</keyword>
<evidence type="ECO:0000313" key="6">
    <source>
        <dbReference type="WBParaSite" id="SMUV_0000686701-mRNA-1"/>
    </source>
</evidence>
<dbReference type="SUPFAM" id="SSF50978">
    <property type="entry name" value="WD40 repeat-like"/>
    <property type="match status" value="1"/>
</dbReference>
<protein>
    <submittedName>
        <fullName evidence="6">WD_REPEATS_REGION domain-containing protein</fullName>
    </submittedName>
</protein>
<dbReference type="PANTHER" id="PTHR19848">
    <property type="entry name" value="WD40 REPEAT PROTEIN"/>
    <property type="match status" value="1"/>
</dbReference>
<feature type="repeat" description="WD" evidence="3">
    <location>
        <begin position="358"/>
        <end position="398"/>
    </location>
</feature>
<dbReference type="PROSITE" id="PS50294">
    <property type="entry name" value="WD_REPEATS_REGION"/>
    <property type="match status" value="4"/>
</dbReference>
<dbReference type="Pfam" id="PF00400">
    <property type="entry name" value="WD40"/>
    <property type="match status" value="6"/>
</dbReference>